<dbReference type="Proteomes" id="UP000608024">
    <property type="component" value="Unassembled WGS sequence"/>
</dbReference>
<dbReference type="Gene3D" id="2.30.31.20">
    <property type="entry name" value="Sporulation-specific cell division protein SsgB"/>
    <property type="match status" value="1"/>
</dbReference>
<comment type="caution">
    <text evidence="7">The sequence shown here is derived from an EMBL/GenBank/DDBJ whole genome shotgun (WGS) entry which is preliminary data.</text>
</comment>
<evidence type="ECO:0000256" key="3">
    <source>
        <dbReference type="ARBA" id="ARBA00022618"/>
    </source>
</evidence>
<evidence type="ECO:0000256" key="1">
    <source>
        <dbReference type="ARBA" id="ARBA00004431"/>
    </source>
</evidence>
<proteinExistence type="inferred from homology"/>
<keyword evidence="5" id="KW-0717">Septation</keyword>
<protein>
    <submittedName>
        <fullName evidence="7">Sporulation protein SsgA</fullName>
    </submittedName>
</protein>
<dbReference type="EMBL" id="BNBT01000040">
    <property type="protein sequence ID" value="GHE60038.1"/>
    <property type="molecule type" value="Genomic_DNA"/>
</dbReference>
<reference evidence="7" key="2">
    <citation type="submission" date="2020-09" db="EMBL/GenBank/DDBJ databases">
        <authorList>
            <person name="Sun Q."/>
            <person name="Ohkuma M."/>
        </authorList>
    </citation>
    <scope>NUCLEOTIDE SEQUENCE</scope>
    <source>
        <strain evidence="7">JCM 4784</strain>
    </source>
</reference>
<gene>
    <name evidence="7" type="ORF">GCM10018785_31440</name>
</gene>
<evidence type="ECO:0000256" key="4">
    <source>
        <dbReference type="ARBA" id="ARBA00022969"/>
    </source>
</evidence>
<dbReference type="GO" id="GO:0030428">
    <property type="term" value="C:cell septum"/>
    <property type="evidence" value="ECO:0007669"/>
    <property type="project" value="UniProtKB-SubCell"/>
</dbReference>
<keyword evidence="4" id="KW-0749">Sporulation</keyword>
<accession>A0A919DMN1</accession>
<comment type="similarity">
    <text evidence="2">Belongs to the SsgA family.</text>
</comment>
<dbReference type="InterPro" id="IPR038658">
    <property type="entry name" value="SsgB_sf"/>
</dbReference>
<comment type="subcellular location">
    <subcellularLocation>
        <location evidence="1">Cell septum</location>
    </subcellularLocation>
</comment>
<organism evidence="7 8">
    <name type="scientific">Streptomyces longispororuber</name>
    <dbReference type="NCBI Taxonomy" id="68230"/>
    <lineage>
        <taxon>Bacteria</taxon>
        <taxon>Bacillati</taxon>
        <taxon>Actinomycetota</taxon>
        <taxon>Actinomycetes</taxon>
        <taxon>Kitasatosporales</taxon>
        <taxon>Streptomycetaceae</taxon>
        <taxon>Streptomyces</taxon>
    </lineage>
</organism>
<evidence type="ECO:0000256" key="6">
    <source>
        <dbReference type="ARBA" id="ARBA00023306"/>
    </source>
</evidence>
<keyword evidence="3" id="KW-0132">Cell division</keyword>
<dbReference type="InterPro" id="IPR006776">
    <property type="entry name" value="SsgB"/>
</dbReference>
<dbReference type="Pfam" id="PF04686">
    <property type="entry name" value="SsgA"/>
    <property type="match status" value="1"/>
</dbReference>
<keyword evidence="8" id="KW-1185">Reference proteome</keyword>
<keyword evidence="6" id="KW-0131">Cell cycle</keyword>
<reference evidence="7" key="1">
    <citation type="journal article" date="2014" name="Int. J. Syst. Evol. Microbiol.">
        <title>Complete genome sequence of Corynebacterium casei LMG S-19264T (=DSM 44701T), isolated from a smear-ripened cheese.</title>
        <authorList>
            <consortium name="US DOE Joint Genome Institute (JGI-PGF)"/>
            <person name="Walter F."/>
            <person name="Albersmeier A."/>
            <person name="Kalinowski J."/>
            <person name="Ruckert C."/>
        </authorList>
    </citation>
    <scope>NUCLEOTIDE SEQUENCE</scope>
    <source>
        <strain evidence="7">JCM 4784</strain>
    </source>
</reference>
<dbReference type="GO" id="GO:0000917">
    <property type="term" value="P:division septum assembly"/>
    <property type="evidence" value="ECO:0007669"/>
    <property type="project" value="UniProtKB-KW"/>
</dbReference>
<sequence>MRLVALQKHIYPRSFGGLMEQRLGTVTSAVTAQVRTAEDVPPTPLPAELRYEVSDPYAVVLTLGPSTDWAVTWVFARALLTEGLRRPTGAGDVTVVPAPRHHRRRHHPRSVRVVLRNGSGQALVGLAVGDVAAFLRKTFALVPAGAEGYHVDLDGVITALMGRNL</sequence>
<evidence type="ECO:0000313" key="7">
    <source>
        <dbReference type="EMBL" id="GHE60038.1"/>
    </source>
</evidence>
<name>A0A919DMN1_9ACTN</name>
<dbReference type="GO" id="GO:0030435">
    <property type="term" value="P:sporulation resulting in formation of a cellular spore"/>
    <property type="evidence" value="ECO:0007669"/>
    <property type="project" value="UniProtKB-KW"/>
</dbReference>
<evidence type="ECO:0000256" key="5">
    <source>
        <dbReference type="ARBA" id="ARBA00023210"/>
    </source>
</evidence>
<evidence type="ECO:0000313" key="8">
    <source>
        <dbReference type="Proteomes" id="UP000608024"/>
    </source>
</evidence>
<evidence type="ECO:0000256" key="2">
    <source>
        <dbReference type="ARBA" id="ARBA00009323"/>
    </source>
</evidence>
<dbReference type="AlphaFoldDB" id="A0A919DMN1"/>